<sequence>MLVAPGDGNDVKARYALSGMTMYVTRPGAETERRMYAGVVIEALATSKDDEVKAFLIRQLQLAGRDESVAALAEFVGDKRLCEPATQALLAIRTPAAEMVLLRALASAEGANRVTIIKALGELRCKTAAKELIKYAASRDTNTRRTALYAVANIGDASAIDVLAEATQATSSYERAGATSLYLLLARRLAEAGQKQQCIKICSGL</sequence>
<dbReference type="EMBL" id="BARU01017351">
    <property type="protein sequence ID" value="GAH59333.1"/>
    <property type="molecule type" value="Genomic_DNA"/>
</dbReference>
<dbReference type="Gene3D" id="1.25.10.10">
    <property type="entry name" value="Leucine-rich Repeat Variant"/>
    <property type="match status" value="1"/>
</dbReference>
<comment type="caution">
    <text evidence="1">The sequence shown here is derived from an EMBL/GenBank/DDBJ whole genome shotgun (WGS) entry which is preliminary data.</text>
</comment>
<gene>
    <name evidence="1" type="ORF">S03H2_28798</name>
</gene>
<protein>
    <recommendedName>
        <fullName evidence="2">HEAT repeat domain-containing protein</fullName>
    </recommendedName>
</protein>
<dbReference type="InterPro" id="IPR011989">
    <property type="entry name" value="ARM-like"/>
</dbReference>
<feature type="non-terminal residue" evidence="1">
    <location>
        <position position="205"/>
    </location>
</feature>
<dbReference type="AlphaFoldDB" id="X1IP55"/>
<accession>X1IP55</accession>
<dbReference type="SUPFAM" id="SSF48371">
    <property type="entry name" value="ARM repeat"/>
    <property type="match status" value="1"/>
</dbReference>
<dbReference type="Pfam" id="PF13646">
    <property type="entry name" value="HEAT_2"/>
    <property type="match status" value="1"/>
</dbReference>
<evidence type="ECO:0008006" key="2">
    <source>
        <dbReference type="Google" id="ProtNLM"/>
    </source>
</evidence>
<organism evidence="1">
    <name type="scientific">marine sediment metagenome</name>
    <dbReference type="NCBI Taxonomy" id="412755"/>
    <lineage>
        <taxon>unclassified sequences</taxon>
        <taxon>metagenomes</taxon>
        <taxon>ecological metagenomes</taxon>
    </lineage>
</organism>
<dbReference type="InterPro" id="IPR016024">
    <property type="entry name" value="ARM-type_fold"/>
</dbReference>
<proteinExistence type="predicted"/>
<reference evidence="1" key="1">
    <citation type="journal article" date="2014" name="Front. Microbiol.">
        <title>High frequency of phylogenetically diverse reductive dehalogenase-homologous genes in deep subseafloor sedimentary metagenomes.</title>
        <authorList>
            <person name="Kawai M."/>
            <person name="Futagami T."/>
            <person name="Toyoda A."/>
            <person name="Takaki Y."/>
            <person name="Nishi S."/>
            <person name="Hori S."/>
            <person name="Arai W."/>
            <person name="Tsubouchi T."/>
            <person name="Morono Y."/>
            <person name="Uchiyama I."/>
            <person name="Ito T."/>
            <person name="Fujiyama A."/>
            <person name="Inagaki F."/>
            <person name="Takami H."/>
        </authorList>
    </citation>
    <scope>NUCLEOTIDE SEQUENCE</scope>
    <source>
        <strain evidence="1">Expedition CK06-06</strain>
    </source>
</reference>
<name>X1IP55_9ZZZZ</name>
<evidence type="ECO:0000313" key="1">
    <source>
        <dbReference type="EMBL" id="GAH59333.1"/>
    </source>
</evidence>